<dbReference type="STRING" id="1802068.A3B02_00680"/>
<reference evidence="1 2" key="1">
    <citation type="journal article" date="2016" name="Nat. Commun.">
        <title>Thousands of microbial genomes shed light on interconnected biogeochemical processes in an aquifer system.</title>
        <authorList>
            <person name="Anantharaman K."/>
            <person name="Brown C.T."/>
            <person name="Hug L.A."/>
            <person name="Sharon I."/>
            <person name="Castelle C.J."/>
            <person name="Probst A.J."/>
            <person name="Thomas B.C."/>
            <person name="Singh A."/>
            <person name="Wilkins M.J."/>
            <person name="Karaoz U."/>
            <person name="Brodie E.L."/>
            <person name="Williams K.H."/>
            <person name="Hubbard S.S."/>
            <person name="Banfield J.F."/>
        </authorList>
    </citation>
    <scope>NUCLEOTIDE SEQUENCE [LARGE SCALE GENOMIC DNA]</scope>
</reference>
<name>A0A1F7J7Q7_9BACT</name>
<dbReference type="AlphaFoldDB" id="A0A1F7J7Q7"/>
<evidence type="ECO:0000313" key="1">
    <source>
        <dbReference type="EMBL" id="OGK51636.1"/>
    </source>
</evidence>
<comment type="caution">
    <text evidence="1">The sequence shown here is derived from an EMBL/GenBank/DDBJ whole genome shotgun (WGS) entry which is preliminary data.</text>
</comment>
<evidence type="ECO:0000313" key="2">
    <source>
        <dbReference type="Proteomes" id="UP000178914"/>
    </source>
</evidence>
<accession>A0A1F7J7Q7</accession>
<dbReference type="Proteomes" id="UP000178914">
    <property type="component" value="Unassembled WGS sequence"/>
</dbReference>
<proteinExistence type="predicted"/>
<dbReference type="EMBL" id="MGAS01000021">
    <property type="protein sequence ID" value="OGK51636.1"/>
    <property type="molecule type" value="Genomic_DNA"/>
</dbReference>
<gene>
    <name evidence="1" type="ORF">A3B02_00680</name>
</gene>
<organism evidence="1 2">
    <name type="scientific">Candidatus Roizmanbacteria bacterium RIFCSPLOWO2_01_FULL_42_14</name>
    <dbReference type="NCBI Taxonomy" id="1802068"/>
    <lineage>
        <taxon>Bacteria</taxon>
        <taxon>Candidatus Roizmaniibacteriota</taxon>
    </lineage>
</organism>
<sequence length="188" mass="20731">MIVFLAVGWMVSRSILQKPDGVNFSTKQTSNAQISLPTSKSSSWKTYNNAKYSFSYPEEWKLVDSNGSQRIFVDKQAAALDGPDHIVIVGEFDKNILKIGFDDPVGTRREIADQVFLEKVSTLTVDGFPAFKTTSDVLQGSQTDSIPGIGVVIDIGEFRVLGISMTLDQPGSDPVLFDRIVSTFRFVK</sequence>
<protein>
    <submittedName>
        <fullName evidence="1">Uncharacterized protein</fullName>
    </submittedName>
</protein>